<evidence type="ECO:0000313" key="2">
    <source>
        <dbReference type="EMBL" id="KAL2050306.1"/>
    </source>
</evidence>
<name>A0ABR4AXD8_9LECA</name>
<dbReference type="EMBL" id="JBHFEH010000049">
    <property type="protein sequence ID" value="KAL2050306.1"/>
    <property type="molecule type" value="Genomic_DNA"/>
</dbReference>
<dbReference type="Proteomes" id="UP001590951">
    <property type="component" value="Unassembled WGS sequence"/>
</dbReference>
<proteinExistence type="predicted"/>
<organism evidence="2 3">
    <name type="scientific">Lepraria finkii</name>
    <dbReference type="NCBI Taxonomy" id="1340010"/>
    <lineage>
        <taxon>Eukaryota</taxon>
        <taxon>Fungi</taxon>
        <taxon>Dikarya</taxon>
        <taxon>Ascomycota</taxon>
        <taxon>Pezizomycotina</taxon>
        <taxon>Lecanoromycetes</taxon>
        <taxon>OSLEUM clade</taxon>
        <taxon>Lecanoromycetidae</taxon>
        <taxon>Lecanorales</taxon>
        <taxon>Lecanorineae</taxon>
        <taxon>Stereocaulaceae</taxon>
        <taxon>Lepraria</taxon>
    </lineage>
</organism>
<sequence length="144" mass="16925">MDDPVSPAERKTRTVQQEIQQQYRRDQNEDAGDFTQSLQDRWQCHSDRCVNLHGFRYVLNRKHYRIKTSQKEEWAKRITIGVDGTIVDFPGGEQLGYFLDTQGAVGERYYVDFPWIWLKQQPLSKYLGMHGMTDEFTSTLASRS</sequence>
<comment type="caution">
    <text evidence="2">The sequence shown here is derived from an EMBL/GenBank/DDBJ whole genome shotgun (WGS) entry which is preliminary data.</text>
</comment>
<evidence type="ECO:0000313" key="3">
    <source>
        <dbReference type="Proteomes" id="UP001590951"/>
    </source>
</evidence>
<feature type="region of interest" description="Disordered" evidence="1">
    <location>
        <begin position="1"/>
        <end position="30"/>
    </location>
</feature>
<protein>
    <submittedName>
        <fullName evidence="2">Uncharacterized protein</fullName>
    </submittedName>
</protein>
<gene>
    <name evidence="2" type="ORF">ABVK25_009414</name>
</gene>
<reference evidence="2 3" key="1">
    <citation type="submission" date="2024-09" db="EMBL/GenBank/DDBJ databases">
        <title>Rethinking Asexuality: The Enigmatic Case of Functional Sexual Genes in Lepraria (Stereocaulaceae).</title>
        <authorList>
            <person name="Doellman M."/>
            <person name="Sun Y."/>
            <person name="Barcenas-Pena A."/>
            <person name="Lumbsch H.T."/>
            <person name="Grewe F."/>
        </authorList>
    </citation>
    <scope>NUCLEOTIDE SEQUENCE [LARGE SCALE GENOMIC DNA]</scope>
    <source>
        <strain evidence="2 3">Grewe 0041</strain>
    </source>
</reference>
<keyword evidence="3" id="KW-1185">Reference proteome</keyword>
<accession>A0ABR4AXD8</accession>
<evidence type="ECO:0000256" key="1">
    <source>
        <dbReference type="SAM" id="MobiDB-lite"/>
    </source>
</evidence>